<dbReference type="OMA" id="DWIPISR"/>
<reference evidence="4 5" key="1">
    <citation type="journal article" date="2017" name="Genome Announc.">
        <title>Genome sequence of the saprophytic ascomycete Epicoccum nigrum ICMP 19927 strain isolated from New Zealand.</title>
        <authorList>
            <person name="Fokin M."/>
            <person name="Fleetwood D."/>
            <person name="Weir B.S."/>
            <person name="Villas-Boas S.G."/>
        </authorList>
    </citation>
    <scope>NUCLEOTIDE SEQUENCE [LARGE SCALE GENOMIC DNA]</scope>
    <source>
        <strain evidence="4 5">ICMP 19927</strain>
    </source>
</reference>
<protein>
    <recommendedName>
        <fullName evidence="3">LCCL domain-containing protein</fullName>
    </recommendedName>
</protein>
<gene>
    <name evidence="4" type="ORF">B5807_07540</name>
</gene>
<proteinExistence type="predicted"/>
<dbReference type="InParanoid" id="A0A1Y2LVE7"/>
<evidence type="ECO:0000313" key="4">
    <source>
        <dbReference type="EMBL" id="OSS47572.1"/>
    </source>
</evidence>
<dbReference type="InterPro" id="IPR004043">
    <property type="entry name" value="LCCL"/>
</dbReference>
<dbReference type="InterPro" id="IPR051957">
    <property type="entry name" value="CRISP-LCCL_domain"/>
</dbReference>
<evidence type="ECO:0000256" key="2">
    <source>
        <dbReference type="SAM" id="Phobius"/>
    </source>
</evidence>
<feature type="region of interest" description="Disordered" evidence="1">
    <location>
        <begin position="1"/>
        <end position="28"/>
    </location>
</feature>
<keyword evidence="2" id="KW-0812">Transmembrane</keyword>
<evidence type="ECO:0000256" key="1">
    <source>
        <dbReference type="SAM" id="MobiDB-lite"/>
    </source>
</evidence>
<dbReference type="PANTHER" id="PTHR31331">
    <property type="entry name" value="LCCL DOMAIN PROTEIN (AFU_ORTHOLOGUE AFUA_5G08630)"/>
    <property type="match status" value="1"/>
</dbReference>
<feature type="domain" description="LCCL" evidence="3">
    <location>
        <begin position="196"/>
        <end position="248"/>
    </location>
</feature>
<evidence type="ECO:0000259" key="3">
    <source>
        <dbReference type="PROSITE" id="PS50820"/>
    </source>
</evidence>
<feature type="compositionally biased region" description="Basic and acidic residues" evidence="1">
    <location>
        <begin position="1"/>
        <end position="25"/>
    </location>
</feature>
<organism evidence="4 5">
    <name type="scientific">Epicoccum nigrum</name>
    <name type="common">Soil fungus</name>
    <name type="synonym">Epicoccum purpurascens</name>
    <dbReference type="NCBI Taxonomy" id="105696"/>
    <lineage>
        <taxon>Eukaryota</taxon>
        <taxon>Fungi</taxon>
        <taxon>Dikarya</taxon>
        <taxon>Ascomycota</taxon>
        <taxon>Pezizomycotina</taxon>
        <taxon>Dothideomycetes</taxon>
        <taxon>Pleosporomycetidae</taxon>
        <taxon>Pleosporales</taxon>
        <taxon>Pleosporineae</taxon>
        <taxon>Didymellaceae</taxon>
        <taxon>Epicoccum</taxon>
    </lineage>
</organism>
<feature type="transmembrane region" description="Helical" evidence="2">
    <location>
        <begin position="104"/>
        <end position="121"/>
    </location>
</feature>
<dbReference type="Gene3D" id="2.170.130.20">
    <property type="entry name" value="LCCL-like domain"/>
    <property type="match status" value="1"/>
</dbReference>
<name>A0A1Y2LVE7_EPING</name>
<feature type="transmembrane region" description="Helical" evidence="2">
    <location>
        <begin position="335"/>
        <end position="354"/>
    </location>
</feature>
<dbReference type="EMBL" id="KZ107848">
    <property type="protein sequence ID" value="OSS47572.1"/>
    <property type="molecule type" value="Genomic_DNA"/>
</dbReference>
<keyword evidence="2" id="KW-1133">Transmembrane helix</keyword>
<dbReference type="SUPFAM" id="SSF69848">
    <property type="entry name" value="LCCL domain"/>
    <property type="match status" value="1"/>
</dbReference>
<feature type="transmembrane region" description="Helical" evidence="2">
    <location>
        <begin position="277"/>
        <end position="294"/>
    </location>
</feature>
<evidence type="ECO:0000313" key="5">
    <source>
        <dbReference type="Proteomes" id="UP000193240"/>
    </source>
</evidence>
<keyword evidence="2" id="KW-0472">Membrane</keyword>
<feature type="transmembrane region" description="Helical" evidence="2">
    <location>
        <begin position="439"/>
        <end position="459"/>
    </location>
</feature>
<dbReference type="FunCoup" id="A0A1Y2LVE7">
    <property type="interactions" value="4"/>
</dbReference>
<feature type="transmembrane region" description="Helical" evidence="2">
    <location>
        <begin position="406"/>
        <end position="427"/>
    </location>
</feature>
<feature type="transmembrane region" description="Helical" evidence="2">
    <location>
        <begin position="299"/>
        <end position="315"/>
    </location>
</feature>
<dbReference type="AlphaFoldDB" id="A0A1Y2LVE7"/>
<dbReference type="PANTHER" id="PTHR31331:SF8">
    <property type="entry name" value="LCCL DOMAIN PROTEIN (AFU_ORTHOLOGUE AFUA_5G02970)"/>
    <property type="match status" value="1"/>
</dbReference>
<dbReference type="Proteomes" id="UP000193240">
    <property type="component" value="Unassembled WGS sequence"/>
</dbReference>
<dbReference type="InterPro" id="IPR036609">
    <property type="entry name" value="LCCL_sf"/>
</dbReference>
<accession>A0A1Y2LVE7</accession>
<keyword evidence="5" id="KW-1185">Reference proteome</keyword>
<dbReference type="PROSITE" id="PS50820">
    <property type="entry name" value="LCCL"/>
    <property type="match status" value="1"/>
</dbReference>
<dbReference type="Pfam" id="PF03815">
    <property type="entry name" value="LCCL"/>
    <property type="match status" value="1"/>
</dbReference>
<sequence length="614" mass="67966">MSDPSRGDPKHGHKSEGCDATARDSEDTDIDLEEAQLLLREEFDFQDNDLAIQKPTMRPMGCWRFFSGPQPPRPQKIMPLFPSFQEGPTKLINRLLPRREHQNIFLNAVLVVWFLLFLGFLTTELPAVDNEGRPVVNLDCTDSLWRRKNGCGMDGINCHPFTNSSFTFRCPSKCTDVQLLNPHAVGAYDANYRPLVVGSEPYRGDSFICASAIHAGVIGDRNGGCGRVNLVGEFNNFTGTASRSIASIPFDSNFPLSFDFRPAAEGINFKCSTEPRTVLLFVSLVATIILCLISTQSKIFIPIFVVIFAHVSFVSDPPQASNRNTTVLPDHISMFAKRLLPALFVAAVVWMTVVKRTLSGLDAPIEKTVLWLGAFWTGALSNYTLDWIPISRLTAHDLEQQPGAKLALAVIVGTLFVIAIGQIYFFWLEGRLPRYLALYGLFVFGIVVFLTIPGVNLRIHHYIIGLLLLPGTSMQTRPSLVYQGILLGLFVNGVARWDFDSILQTSAALREDGKLHSILPAILEPAITRTANGLLASFSWKLLPDGIDGISVLVNDVERYRAFHDEMPNGDVFKWIGPLDDAMNAYFRFAFIQGGVTLDYSGAGTLLSNGTWTS</sequence>